<dbReference type="EMBL" id="AP022598">
    <property type="protein sequence ID" value="BBY78805.1"/>
    <property type="molecule type" value="Genomic_DNA"/>
</dbReference>
<keyword evidence="1" id="KW-0812">Transmembrane</keyword>
<dbReference type="RefSeq" id="WP_163769290.1">
    <property type="nucleotide sequence ID" value="NZ_AP022598.1"/>
</dbReference>
<evidence type="ECO:0000313" key="2">
    <source>
        <dbReference type="EMBL" id="BBY78805.1"/>
    </source>
</evidence>
<dbReference type="AlphaFoldDB" id="A0A7I7UC27"/>
<evidence type="ECO:0000313" key="3">
    <source>
        <dbReference type="Proteomes" id="UP000466554"/>
    </source>
</evidence>
<feature type="transmembrane region" description="Helical" evidence="1">
    <location>
        <begin position="66"/>
        <end position="85"/>
    </location>
</feature>
<dbReference type="Proteomes" id="UP000466554">
    <property type="component" value="Chromosome"/>
</dbReference>
<accession>A0A7I7UC27</accession>
<keyword evidence="1" id="KW-1133">Transmembrane helix</keyword>
<feature type="transmembrane region" description="Helical" evidence="1">
    <location>
        <begin position="97"/>
        <end position="118"/>
    </location>
</feature>
<name>A0A7I7UC27_MYCPF</name>
<evidence type="ECO:0000256" key="1">
    <source>
        <dbReference type="SAM" id="Phobius"/>
    </source>
</evidence>
<sequence length="121" mass="12515">MADLSQHTRGLRRGAVLAQPGVRDAIRTGLGVVVTGLVFLFVADMWNSTCTGSLAQALGCGAAEQAMLALGAPAIMLAGALWSLVRGFRTRAERAWQASALALLALALVCTVLSLPSLPGR</sequence>
<proteinExistence type="predicted"/>
<organism evidence="2 3">
    <name type="scientific">Mycolicibacterium parafortuitum</name>
    <name type="common">Mycobacterium parafortuitum</name>
    <dbReference type="NCBI Taxonomy" id="39692"/>
    <lineage>
        <taxon>Bacteria</taxon>
        <taxon>Bacillati</taxon>
        <taxon>Actinomycetota</taxon>
        <taxon>Actinomycetes</taxon>
        <taxon>Mycobacteriales</taxon>
        <taxon>Mycobacteriaceae</taxon>
        <taxon>Mycolicibacterium</taxon>
    </lineage>
</organism>
<keyword evidence="1" id="KW-0472">Membrane</keyword>
<reference evidence="2 3" key="1">
    <citation type="journal article" date="2019" name="Emerg. Microbes Infect.">
        <title>Comprehensive subspecies identification of 175 nontuberculous mycobacteria species based on 7547 genomic profiles.</title>
        <authorList>
            <person name="Matsumoto Y."/>
            <person name="Kinjo T."/>
            <person name="Motooka D."/>
            <person name="Nabeya D."/>
            <person name="Jung N."/>
            <person name="Uechi K."/>
            <person name="Horii T."/>
            <person name="Iida T."/>
            <person name="Fujita J."/>
            <person name="Nakamura S."/>
        </authorList>
    </citation>
    <scope>NUCLEOTIDE SEQUENCE [LARGE SCALE GENOMIC DNA]</scope>
    <source>
        <strain evidence="2 3">JCM 6367</strain>
    </source>
</reference>
<protein>
    <recommendedName>
        <fullName evidence="4">Transmembrane protein</fullName>
    </recommendedName>
</protein>
<gene>
    <name evidence="2" type="ORF">MPRF_57040</name>
</gene>
<feature type="transmembrane region" description="Helical" evidence="1">
    <location>
        <begin position="28"/>
        <end position="46"/>
    </location>
</feature>
<evidence type="ECO:0008006" key="4">
    <source>
        <dbReference type="Google" id="ProtNLM"/>
    </source>
</evidence>